<evidence type="ECO:0000313" key="2">
    <source>
        <dbReference type="EnsemblPlants" id="EMT27307"/>
    </source>
</evidence>
<dbReference type="AlphaFoldDB" id="M8CJ41"/>
<dbReference type="InterPro" id="IPR046533">
    <property type="entry name" value="DUF6598"/>
</dbReference>
<accession>M8CJ41</accession>
<evidence type="ECO:0000259" key="1">
    <source>
        <dbReference type="Pfam" id="PF20241"/>
    </source>
</evidence>
<protein>
    <recommendedName>
        <fullName evidence="1">DUF6598 domain-containing protein</fullName>
    </recommendedName>
</protein>
<proteinExistence type="predicted"/>
<name>M8CJ41_AEGTA</name>
<dbReference type="PANTHER" id="PTHR33065">
    <property type="entry name" value="OS07G0486400 PROTEIN"/>
    <property type="match status" value="1"/>
</dbReference>
<feature type="domain" description="DUF6598" evidence="1">
    <location>
        <begin position="97"/>
        <end position="241"/>
    </location>
</feature>
<feature type="domain" description="DUF6598" evidence="1">
    <location>
        <begin position="248"/>
        <end position="361"/>
    </location>
</feature>
<reference evidence="2" key="1">
    <citation type="submission" date="2015-06" db="UniProtKB">
        <authorList>
            <consortium name="EnsemblPlants"/>
        </authorList>
    </citation>
    <scope>IDENTIFICATION</scope>
</reference>
<dbReference type="Pfam" id="PF20241">
    <property type="entry name" value="DUF6598"/>
    <property type="match status" value="2"/>
</dbReference>
<sequence>MRNRVSYTRAHPSLTLVVPNAQIVNMRKKVTNAKKLANEVTNVYFPCIISDSTHHDGVIYAHRGLEEDWDIEDRSETLLEPVMFSKATERSNFGRNMLQCFSLRLVECSINNNLIQLYGYIATQNDGDCMVNYVLIRNRDDPIIAHRGSLIQMIGPKGGIEMVYPVLIEFDMRIENGGKEEDDPRLIDGAINCNLYRPWKPVIHRINGDCGVVEISLACVEYVVEATIEVAVSEMHRGFGLSLRPWKPVIHRINGDCGVVEISLACVEYVVEATIEVAVSEMHRGFGLSLRSIVYVWEAYEEIQLFHGTVDQLCGFRRFVLAISLSDVMILKFKLGNTGVELRPSFKVKPHGCSSRQIKHELANISVKFGNNKMFSVVGHQTKLYGCASRKKNLELASVTVKETVENFEEQMAKIYGVALDASDGGDMEDALRRCPRLKCKEYFRVEDLEEKNRAEARG</sequence>
<organism evidence="2">
    <name type="scientific">Aegilops tauschii</name>
    <name type="common">Tausch's goatgrass</name>
    <name type="synonym">Aegilops squarrosa</name>
    <dbReference type="NCBI Taxonomy" id="37682"/>
    <lineage>
        <taxon>Eukaryota</taxon>
        <taxon>Viridiplantae</taxon>
        <taxon>Streptophyta</taxon>
        <taxon>Embryophyta</taxon>
        <taxon>Tracheophyta</taxon>
        <taxon>Spermatophyta</taxon>
        <taxon>Magnoliopsida</taxon>
        <taxon>Liliopsida</taxon>
        <taxon>Poales</taxon>
        <taxon>Poaceae</taxon>
        <taxon>BOP clade</taxon>
        <taxon>Pooideae</taxon>
        <taxon>Triticodae</taxon>
        <taxon>Triticeae</taxon>
        <taxon>Triticinae</taxon>
        <taxon>Aegilops</taxon>
    </lineage>
</organism>
<dbReference type="EnsemblPlants" id="EMT27307">
    <property type="protein sequence ID" value="EMT27307"/>
    <property type="gene ID" value="F775_02198"/>
</dbReference>
<dbReference type="PANTHER" id="PTHR33065:SF193">
    <property type="entry name" value="DUF6598 DOMAIN-CONTAINING PROTEIN"/>
    <property type="match status" value="1"/>
</dbReference>